<dbReference type="AlphaFoldDB" id="A0A8J4ABN6"/>
<evidence type="ECO:0000313" key="1">
    <source>
        <dbReference type="EMBL" id="GIL27720.1"/>
    </source>
</evidence>
<dbReference type="Pfam" id="PF02575">
    <property type="entry name" value="YbaB_DNA_bd"/>
    <property type="match status" value="1"/>
</dbReference>
<proteinExistence type="predicted"/>
<name>A0A8J4ABN6_9ACTN</name>
<dbReference type="EMBL" id="BOPO01000053">
    <property type="protein sequence ID" value="GIL27720.1"/>
    <property type="molecule type" value="Genomic_DNA"/>
</dbReference>
<dbReference type="RefSeq" id="WP_207125465.1">
    <property type="nucleotide sequence ID" value="NZ_BOPO01000053.1"/>
</dbReference>
<dbReference type="PIRSF" id="PIRSF004555">
    <property type="entry name" value="UCP004555"/>
    <property type="match status" value="1"/>
</dbReference>
<sequence>MAAAGRALEQRMRSAEAYLITTEVRGRSDDGTVSVTANGLGTLRSVQVDPAVFATADAEALAAAIAQAIRSAAANATALARQRMGPVEINLY</sequence>
<dbReference type="GO" id="GO:0003677">
    <property type="term" value="F:DNA binding"/>
    <property type="evidence" value="ECO:0007669"/>
    <property type="project" value="InterPro"/>
</dbReference>
<dbReference type="InterPro" id="IPR036894">
    <property type="entry name" value="YbaB-like_sf"/>
</dbReference>
<accession>A0A8J4ABN6</accession>
<evidence type="ECO:0000313" key="2">
    <source>
        <dbReference type="Proteomes" id="UP000614996"/>
    </source>
</evidence>
<organism evidence="1 2">
    <name type="scientific">Actinocatenispora comari</name>
    <dbReference type="NCBI Taxonomy" id="2807577"/>
    <lineage>
        <taxon>Bacteria</taxon>
        <taxon>Bacillati</taxon>
        <taxon>Actinomycetota</taxon>
        <taxon>Actinomycetes</taxon>
        <taxon>Micromonosporales</taxon>
        <taxon>Micromonosporaceae</taxon>
        <taxon>Actinocatenispora</taxon>
    </lineage>
</organism>
<protein>
    <recommendedName>
        <fullName evidence="3">YbaB/EbfC family nucleoid-associated protein</fullName>
    </recommendedName>
</protein>
<dbReference type="SUPFAM" id="SSF82607">
    <property type="entry name" value="YbaB-like"/>
    <property type="match status" value="1"/>
</dbReference>
<gene>
    <name evidence="1" type="ORF">NUM_29740</name>
</gene>
<evidence type="ECO:0008006" key="3">
    <source>
        <dbReference type="Google" id="ProtNLM"/>
    </source>
</evidence>
<dbReference type="Gene3D" id="3.30.1310.10">
    <property type="entry name" value="Nucleoid-associated protein YbaB-like domain"/>
    <property type="match status" value="1"/>
</dbReference>
<dbReference type="InterPro" id="IPR004401">
    <property type="entry name" value="YbaB/EbfC"/>
</dbReference>
<keyword evidence="2" id="KW-1185">Reference proteome</keyword>
<reference evidence="2" key="1">
    <citation type="journal article" date="2021" name="Int. J. Syst. Evol. Microbiol.">
        <title>Actinocatenispora comari sp. nov., an endophytic actinomycete isolated from aerial parts of Comarum salesowianum.</title>
        <authorList>
            <person name="Oyunbileg N."/>
            <person name="Iizaka Y."/>
            <person name="Hamada M."/>
            <person name="Davaapurev B.O."/>
            <person name="Fukumoto A."/>
            <person name="Tsetseg B."/>
            <person name="Kato F."/>
            <person name="Tamura T."/>
            <person name="Batkhuu J."/>
            <person name="Anzai Y."/>
        </authorList>
    </citation>
    <scope>NUCLEOTIDE SEQUENCE [LARGE SCALE GENOMIC DNA]</scope>
    <source>
        <strain evidence="2">NUM-2625</strain>
    </source>
</reference>
<comment type="caution">
    <text evidence="1">The sequence shown here is derived from an EMBL/GenBank/DDBJ whole genome shotgun (WGS) entry which is preliminary data.</text>
</comment>
<dbReference type="Proteomes" id="UP000614996">
    <property type="component" value="Unassembled WGS sequence"/>
</dbReference>